<sequence>MPRPSVSTALLSSPQSLGAATKTRPSCSIPTTATATATTAAAAMNTAVVAPASPPPEPSCCILSSLATTTTVTKPVSSSGMTSPTPVAAAISSASLRNRSSALQPVAPLSPSASPVLSLATTTTAAAAAAIAPTSAATVTATTTNTTIATTVVAADAYIAAASDDSAAIALLASDANTAVLVDAASTPSSVCSAFSVSPIGSDQNSISSNHSSISKSIDTCPATLLSAVDATFVAANETTSNASSLSTDSVDTDGSNSLLTHEDDEDEEDDDVSSCSQDTESDYVLGKATTVAFVALAQVPIDEQLISTPIHPASRRTISFNPLVAVAETFHKDNYDRTSTSVAPITRQDIAELLAYRVEMLQVTCQLTVYRDQLIMEKQRMYYLELHRFQIQQQQQQLMLEQQQQQQLQQAWWQQQHQLQLQCQRQQQQQQQHMHQQQQPLLQRQYIQDAVYNQQQQQQQLAPAIDYFRPDHLNTGLGLFHPSAMYTPSVVNAQTRIPFHGNAQGYMSSDGHQNHNQQYSYSPNPSVTSSMGVSAGPSYQSFVPN</sequence>
<feature type="compositionally biased region" description="Acidic residues" evidence="1">
    <location>
        <begin position="263"/>
        <end position="273"/>
    </location>
</feature>
<dbReference type="PANTHER" id="PTHR14312:SF1">
    <property type="entry name" value="BASIC-LEUCINE ZIPPER TRANSCRIPTION FACTOR A"/>
    <property type="match status" value="1"/>
</dbReference>
<dbReference type="PANTHER" id="PTHR14312">
    <property type="entry name" value="CREB/ATF BZIP TRANSCRIPTION FACTOR"/>
    <property type="match status" value="1"/>
</dbReference>
<name>A0ABQ8ETP7_9FUNG</name>
<feature type="compositionally biased region" description="Polar residues" evidence="1">
    <location>
        <begin position="1"/>
        <end position="29"/>
    </location>
</feature>
<reference evidence="2 3" key="1">
    <citation type="submission" date="2021-02" db="EMBL/GenBank/DDBJ databases">
        <title>Variation within the Batrachochytrium salamandrivorans European outbreak.</title>
        <authorList>
            <person name="Kelly M."/>
            <person name="Pasmans F."/>
            <person name="Shea T.P."/>
            <person name="Munoz J.F."/>
            <person name="Carranza S."/>
            <person name="Cuomo C.A."/>
            <person name="Martel A."/>
        </authorList>
    </citation>
    <scope>NUCLEOTIDE SEQUENCE [LARGE SCALE GENOMIC DNA]</scope>
    <source>
        <strain evidence="2 3">AMFP18/2</strain>
    </source>
</reference>
<evidence type="ECO:0000256" key="1">
    <source>
        <dbReference type="SAM" id="MobiDB-lite"/>
    </source>
</evidence>
<keyword evidence="3" id="KW-1185">Reference proteome</keyword>
<feature type="compositionally biased region" description="Polar residues" evidence="1">
    <location>
        <begin position="506"/>
        <end position="546"/>
    </location>
</feature>
<feature type="compositionally biased region" description="Polar residues" evidence="1">
    <location>
        <begin position="243"/>
        <end position="260"/>
    </location>
</feature>
<gene>
    <name evidence="2" type="ORF">BASA50_000696</name>
</gene>
<organism evidence="2 3">
    <name type="scientific">Batrachochytrium salamandrivorans</name>
    <dbReference type="NCBI Taxonomy" id="1357716"/>
    <lineage>
        <taxon>Eukaryota</taxon>
        <taxon>Fungi</taxon>
        <taxon>Fungi incertae sedis</taxon>
        <taxon>Chytridiomycota</taxon>
        <taxon>Chytridiomycota incertae sedis</taxon>
        <taxon>Chytridiomycetes</taxon>
        <taxon>Rhizophydiales</taxon>
        <taxon>Rhizophydiales incertae sedis</taxon>
        <taxon>Batrachochytrium</taxon>
    </lineage>
</organism>
<accession>A0ABQ8ETP7</accession>
<dbReference type="Proteomes" id="UP001648503">
    <property type="component" value="Unassembled WGS sequence"/>
</dbReference>
<comment type="caution">
    <text evidence="2">The sequence shown here is derived from an EMBL/GenBank/DDBJ whole genome shotgun (WGS) entry which is preliminary data.</text>
</comment>
<proteinExistence type="predicted"/>
<feature type="region of interest" description="Disordered" evidence="1">
    <location>
        <begin position="243"/>
        <end position="280"/>
    </location>
</feature>
<protein>
    <submittedName>
        <fullName evidence="2">Uncharacterized protein</fullName>
    </submittedName>
</protein>
<feature type="region of interest" description="Disordered" evidence="1">
    <location>
        <begin position="1"/>
        <end position="30"/>
    </location>
</feature>
<feature type="region of interest" description="Disordered" evidence="1">
    <location>
        <begin position="503"/>
        <end position="546"/>
    </location>
</feature>
<dbReference type="EMBL" id="JAFCIX010000575">
    <property type="protein sequence ID" value="KAH6586231.1"/>
    <property type="molecule type" value="Genomic_DNA"/>
</dbReference>
<evidence type="ECO:0000313" key="3">
    <source>
        <dbReference type="Proteomes" id="UP001648503"/>
    </source>
</evidence>
<evidence type="ECO:0000313" key="2">
    <source>
        <dbReference type="EMBL" id="KAH6586231.1"/>
    </source>
</evidence>